<dbReference type="AlphaFoldDB" id="A0A2G9UMS0"/>
<evidence type="ECO:0000313" key="2">
    <source>
        <dbReference type="Proteomes" id="UP000230423"/>
    </source>
</evidence>
<protein>
    <submittedName>
        <fullName evidence="1">Uncharacterized protein</fullName>
    </submittedName>
</protein>
<evidence type="ECO:0000313" key="1">
    <source>
        <dbReference type="EMBL" id="PIO71538.1"/>
    </source>
</evidence>
<reference evidence="1 2" key="1">
    <citation type="submission" date="2015-09" db="EMBL/GenBank/DDBJ databases">
        <title>Draft genome of the parasitic nematode Teladorsagia circumcincta isolate WARC Sus (inbred).</title>
        <authorList>
            <person name="Mitreva M."/>
        </authorList>
    </citation>
    <scope>NUCLEOTIDE SEQUENCE [LARGE SCALE GENOMIC DNA]</scope>
    <source>
        <strain evidence="1 2">S</strain>
    </source>
</reference>
<name>A0A2G9UMS0_TELCI</name>
<dbReference type="OrthoDB" id="10456728at2759"/>
<dbReference type="Proteomes" id="UP000230423">
    <property type="component" value="Unassembled WGS sequence"/>
</dbReference>
<dbReference type="EMBL" id="KZ345923">
    <property type="protein sequence ID" value="PIO71538.1"/>
    <property type="molecule type" value="Genomic_DNA"/>
</dbReference>
<sequence length="123" mass="14071">MLRFACGWTRRDRVRSEDVRYENNVCNGMGTCDEAAGPPIRTVCTSKPKYANLKKCERLNHVSRYPVHPSSAAPHDTKFSKTYLNKDRKGGNLLDTWPTLLSSPSYYFIVDVTMDLRPFPVLE</sequence>
<organism evidence="1 2">
    <name type="scientific">Teladorsagia circumcincta</name>
    <name type="common">Brown stomach worm</name>
    <name type="synonym">Ostertagia circumcincta</name>
    <dbReference type="NCBI Taxonomy" id="45464"/>
    <lineage>
        <taxon>Eukaryota</taxon>
        <taxon>Metazoa</taxon>
        <taxon>Ecdysozoa</taxon>
        <taxon>Nematoda</taxon>
        <taxon>Chromadorea</taxon>
        <taxon>Rhabditida</taxon>
        <taxon>Rhabditina</taxon>
        <taxon>Rhabditomorpha</taxon>
        <taxon>Strongyloidea</taxon>
        <taxon>Trichostrongylidae</taxon>
        <taxon>Teladorsagia</taxon>
    </lineage>
</organism>
<accession>A0A2G9UMS0</accession>
<gene>
    <name evidence="1" type="ORF">TELCIR_06566</name>
</gene>
<proteinExistence type="predicted"/>
<keyword evidence="2" id="KW-1185">Reference proteome</keyword>